<feature type="compositionally biased region" description="Low complexity" evidence="2">
    <location>
        <begin position="979"/>
        <end position="989"/>
    </location>
</feature>
<evidence type="ECO:0000256" key="2">
    <source>
        <dbReference type="SAM" id="MobiDB-lite"/>
    </source>
</evidence>
<dbReference type="InterPro" id="IPR027484">
    <property type="entry name" value="PInositol-4-P-5-kinase_N"/>
</dbReference>
<feature type="compositionally biased region" description="Polar residues" evidence="2">
    <location>
        <begin position="950"/>
        <end position="960"/>
    </location>
</feature>
<dbReference type="SMART" id="SM00330">
    <property type="entry name" value="PIPKc"/>
    <property type="match status" value="1"/>
</dbReference>
<dbReference type="Gene3D" id="3.30.800.10">
    <property type="entry name" value="Phosphatidylinositol Phosphate Kinase II Beta"/>
    <property type="match status" value="1"/>
</dbReference>
<keyword evidence="1" id="KW-0808">Transferase</keyword>
<dbReference type="Gene3D" id="3.30.810.10">
    <property type="entry name" value="2-Layer Sandwich"/>
    <property type="match status" value="1"/>
</dbReference>
<feature type="compositionally biased region" description="Low complexity" evidence="2">
    <location>
        <begin position="539"/>
        <end position="550"/>
    </location>
</feature>
<dbReference type="OrthoDB" id="158357at2759"/>
<dbReference type="PROSITE" id="PS51455">
    <property type="entry name" value="PIPK"/>
    <property type="match status" value="1"/>
</dbReference>
<evidence type="ECO:0000313" key="5">
    <source>
        <dbReference type="Proteomes" id="UP000646827"/>
    </source>
</evidence>
<feature type="region of interest" description="Disordered" evidence="2">
    <location>
        <begin position="363"/>
        <end position="392"/>
    </location>
</feature>
<accession>A0A8H7RYM5</accession>
<comment type="caution">
    <text evidence="4">The sequence shown here is derived from an EMBL/GenBank/DDBJ whole genome shotgun (WGS) entry which is preliminary data.</text>
</comment>
<evidence type="ECO:0000259" key="3">
    <source>
        <dbReference type="PROSITE" id="PS51455"/>
    </source>
</evidence>
<dbReference type="SUPFAM" id="SSF56104">
    <property type="entry name" value="SAICAR synthase-like"/>
    <property type="match status" value="1"/>
</dbReference>
<dbReference type="PANTHER" id="PTHR45748">
    <property type="entry name" value="1-PHOSPHATIDYLINOSITOL 3-PHOSPHATE 5-KINASE-RELATED"/>
    <property type="match status" value="1"/>
</dbReference>
<dbReference type="GO" id="GO:0005524">
    <property type="term" value="F:ATP binding"/>
    <property type="evidence" value="ECO:0007669"/>
    <property type="project" value="UniProtKB-UniRule"/>
</dbReference>
<feature type="compositionally biased region" description="Basic and acidic residues" evidence="2">
    <location>
        <begin position="512"/>
        <end position="525"/>
    </location>
</feature>
<protein>
    <recommendedName>
        <fullName evidence="3">PIPK domain-containing protein</fullName>
    </recommendedName>
</protein>
<reference evidence="4 5" key="1">
    <citation type="submission" date="2020-12" db="EMBL/GenBank/DDBJ databases">
        <title>Metabolic potential, ecology and presence of endohyphal bacteria is reflected in genomic diversity of Mucoromycotina.</title>
        <authorList>
            <person name="Muszewska A."/>
            <person name="Okrasinska A."/>
            <person name="Steczkiewicz K."/>
            <person name="Drgas O."/>
            <person name="Orlowska M."/>
            <person name="Perlinska-Lenart U."/>
            <person name="Aleksandrzak-Piekarczyk T."/>
            <person name="Szatraj K."/>
            <person name="Zielenkiewicz U."/>
            <person name="Pilsyk S."/>
            <person name="Malc E."/>
            <person name="Mieczkowski P."/>
            <person name="Kruszewska J.S."/>
            <person name="Biernat P."/>
            <person name="Pawlowska J."/>
        </authorList>
    </citation>
    <scope>NUCLEOTIDE SEQUENCE [LARGE SCALE GENOMIC DNA]</scope>
    <source>
        <strain evidence="4 5">CBS 142.35</strain>
    </source>
</reference>
<dbReference type="EMBL" id="JAEPRB010000146">
    <property type="protein sequence ID" value="KAG2220259.1"/>
    <property type="molecule type" value="Genomic_DNA"/>
</dbReference>
<feature type="compositionally biased region" description="Polar residues" evidence="2">
    <location>
        <begin position="990"/>
        <end position="1009"/>
    </location>
</feature>
<feature type="compositionally biased region" description="Polar residues" evidence="2">
    <location>
        <begin position="526"/>
        <end position="538"/>
    </location>
</feature>
<dbReference type="GO" id="GO:0010008">
    <property type="term" value="C:endosome membrane"/>
    <property type="evidence" value="ECO:0007669"/>
    <property type="project" value="TreeGrafter"/>
</dbReference>
<sequence>MNAHVGKAFSKSLPALMPGEINAQQRQQQQRSLKKTTTTAMKIIKLDEASRNHLYTLMESWLTEAGLPSSLTDTLFSILMPLIPLWNEAQQDSTSTTVPESSFSSLYESIHIQTLVGSKTMKESKFLTGVYHGEPLSTIVPCDLGGSRCQWLHHMVGGTLQIYGAPSGPVGDQLIKIVAVSIYTLWSLWLEMYLVHDFDLLSTLPPSPPQHGDAAPIRGFIPRRRSGIINWLCPKSNTYEKKTIMNNKSNNSHDEKKGINNNGAITTKIMTTKETFSSISAQDDPHRFAKLRQRLEKTTLLSSSPHCHFPAPQLIIRLQDEEDGIDTIRTVMRMKNSNASQIKRRKSTGLKRRASSLLSLLANNNNDSQSSSTSLQQQGKLQSAPTSSAPGQQQLIAEVPQSISAYSSLRCCINNKKIGMDDLLLDIQSTESFLEHQHIILLYEMHPIGCSQSPCAGPFLSRLNFFQYENGKDRSLGDTILNWCIQCEKGTTCNTLLKSKLDDYLTESPTSLKEKGTTPSTEEKQNSTMNNTTKSTLDNSNGSSNKSDSSSNRKKSAVSPNELTTGTAMTTEENVNYNRRLSSLKLSFNGCQKLLTDHIMTFSHGPGRVVVYITKNNDNEKAILSQTKKATEVSPCSDSNKTLALPSLSSPTTTIDTWFTCSMCEAETSPKPMSFPTYHYSIAKFIELILYHDTHLAPSTHPSCGHSITSQTSIIHCFQPSGIPFTVKMSYEPNSLYELRPPRLQVVPDDNKNADNSVNEKTSVVSMTTLKNWQGEIRDDVNALFEAVDTHIKILKQFIIAESKRMARGSTASSKGIVNKVEKQHELQTQLNLRQNELASMKRFFEETEHPKLILELHGTSLENLNDYRRLFALRSAAILSQLSKWQEKWCSDLMDGCTWEPPDYIKYISRSDKVHAFPGSSVLVREEEPSSIIAYTLSSSEYIKELKHQQQNNSGTTDVTPKVIPLLKTNHTKDDKTTSTTFSDVTSSAKIPSTNDHQINKKNQNHANDSNEQKKYTSINNQQQEKDNDSAIKSIENDDTDSYYSFIKRKFVVPNAGAASETASFRSMVLQTVKANASELHYQQQRKLQDIKDRWTRAENETTASKKKRPFSNPLTSTSQRVILNEPRIERDITTEVTTSTFYQKQPSLFTNNSPKEKPLPPIADNSDTNNSSSSSVASPGENRRLSPHIKHKFTCIVYYASEFETLRRQSGVDQLLIQSLSRCDSWKATGGKSKSHFYRSQDGRLVIKEMVNAWNNVEKESILKFAPKYFDHMKKAEETPSVLAKIFGFYTIRIRSTTDKRIILNLDVLVMEHLFYGIVPQSIQKFDFKGIRDRHVEVCSKQGDTTLWDGDWLQDYRLQCPVSGQSKTFIEKAIKSDTEFLTKGNIMDYSLLLGVDEAKKELTVGIVGKAYYYHLFVFVYVSQPDAISEDYFSSLLLNKL</sequence>
<dbReference type="GO" id="GO:0046854">
    <property type="term" value="P:phosphatidylinositol phosphate biosynthetic process"/>
    <property type="evidence" value="ECO:0007669"/>
    <property type="project" value="TreeGrafter"/>
</dbReference>
<keyword evidence="1" id="KW-0067">ATP-binding</keyword>
<evidence type="ECO:0000313" key="4">
    <source>
        <dbReference type="EMBL" id="KAG2220259.1"/>
    </source>
</evidence>
<feature type="compositionally biased region" description="Low complexity" evidence="2">
    <location>
        <begin position="1166"/>
        <end position="1177"/>
    </location>
</feature>
<keyword evidence="5" id="KW-1185">Reference proteome</keyword>
<feature type="region of interest" description="Disordered" evidence="2">
    <location>
        <begin position="1145"/>
        <end position="1186"/>
    </location>
</feature>
<dbReference type="Proteomes" id="UP000646827">
    <property type="component" value="Unassembled WGS sequence"/>
</dbReference>
<evidence type="ECO:0000256" key="1">
    <source>
        <dbReference type="PROSITE-ProRule" id="PRU00781"/>
    </source>
</evidence>
<dbReference type="Pfam" id="PF01504">
    <property type="entry name" value="PIP5K"/>
    <property type="match status" value="1"/>
</dbReference>
<feature type="compositionally biased region" description="Polar residues" evidence="2">
    <location>
        <begin position="1145"/>
        <end position="1155"/>
    </location>
</feature>
<dbReference type="GO" id="GO:0000285">
    <property type="term" value="F:1-phosphatidylinositol-3-phosphate 5-kinase activity"/>
    <property type="evidence" value="ECO:0007669"/>
    <property type="project" value="TreeGrafter"/>
</dbReference>
<dbReference type="InterPro" id="IPR002498">
    <property type="entry name" value="PInositol-4-P-4/5-kinase_core"/>
</dbReference>
<gene>
    <name evidence="4" type="ORF">INT45_009874</name>
</gene>
<dbReference type="PANTHER" id="PTHR45748:SF7">
    <property type="entry name" value="1-PHOSPHATIDYLINOSITOL 3-PHOSPHATE 5-KINASE-RELATED"/>
    <property type="match status" value="1"/>
</dbReference>
<organism evidence="4 5">
    <name type="scientific">Circinella minor</name>
    <dbReference type="NCBI Taxonomy" id="1195481"/>
    <lineage>
        <taxon>Eukaryota</taxon>
        <taxon>Fungi</taxon>
        <taxon>Fungi incertae sedis</taxon>
        <taxon>Mucoromycota</taxon>
        <taxon>Mucoromycotina</taxon>
        <taxon>Mucoromycetes</taxon>
        <taxon>Mucorales</taxon>
        <taxon>Lichtheimiaceae</taxon>
        <taxon>Circinella</taxon>
    </lineage>
</organism>
<dbReference type="InterPro" id="IPR027483">
    <property type="entry name" value="PInositol-4-P-4/5-kinase_C_sf"/>
</dbReference>
<name>A0A8H7RYM5_9FUNG</name>
<feature type="domain" description="PIPK" evidence="3">
    <location>
        <begin position="1134"/>
        <end position="1442"/>
    </location>
</feature>
<keyword evidence="1" id="KW-0418">Kinase</keyword>
<feature type="region of interest" description="Disordered" evidence="2">
    <location>
        <begin position="508"/>
        <end position="571"/>
    </location>
</feature>
<feature type="region of interest" description="Disordered" evidence="2">
    <location>
        <begin position="949"/>
        <end position="1032"/>
    </location>
</feature>
<feature type="compositionally biased region" description="Polar residues" evidence="2">
    <location>
        <begin position="558"/>
        <end position="571"/>
    </location>
</feature>
<proteinExistence type="predicted"/>
<feature type="compositionally biased region" description="Low complexity" evidence="2">
    <location>
        <begin position="363"/>
        <end position="383"/>
    </location>
</feature>
<keyword evidence="1" id="KW-0547">Nucleotide-binding</keyword>